<dbReference type="InterPro" id="IPR006694">
    <property type="entry name" value="Fatty_acid_hydroxylase"/>
</dbReference>
<dbReference type="RefSeq" id="WP_273595720.1">
    <property type="nucleotide sequence ID" value="NZ_JAQQXS010000004.1"/>
</dbReference>
<accession>A0ABT5KQE7</accession>
<dbReference type="Pfam" id="PF04116">
    <property type="entry name" value="FA_hydroxylase"/>
    <property type="match status" value="1"/>
</dbReference>
<dbReference type="EMBL" id="JAQQXS010000004">
    <property type="protein sequence ID" value="MDC8784598.1"/>
    <property type="molecule type" value="Genomic_DNA"/>
</dbReference>
<keyword evidence="2 7" id="KW-0812">Transmembrane</keyword>
<organism evidence="9 10">
    <name type="scientific">Roseateles koreensis</name>
    <dbReference type="NCBI Taxonomy" id="2987526"/>
    <lineage>
        <taxon>Bacteria</taxon>
        <taxon>Pseudomonadati</taxon>
        <taxon>Pseudomonadota</taxon>
        <taxon>Betaproteobacteria</taxon>
        <taxon>Burkholderiales</taxon>
        <taxon>Sphaerotilaceae</taxon>
        <taxon>Roseateles</taxon>
    </lineage>
</organism>
<protein>
    <submittedName>
        <fullName evidence="9">Sterol desaturase family protein</fullName>
    </submittedName>
</protein>
<evidence type="ECO:0000256" key="6">
    <source>
        <dbReference type="ARBA" id="ARBA00023136"/>
    </source>
</evidence>
<keyword evidence="5" id="KW-0443">Lipid metabolism</keyword>
<evidence type="ECO:0000256" key="5">
    <source>
        <dbReference type="ARBA" id="ARBA00023098"/>
    </source>
</evidence>
<comment type="caution">
    <text evidence="9">The sequence shown here is derived from an EMBL/GenBank/DDBJ whole genome shotgun (WGS) entry which is preliminary data.</text>
</comment>
<sequence length="281" mass="31642">MLYALQNLLAHLPTNFFKLLAWLALAALIFMPLERLLARRPQAAFRQGWLGDIGYYFISGLLPAFVLLFTTHAISQISHLLLPKAWFSLMTGLPLLTAAFLTLIVGDLAYYWAHRWSHEIPLLWKFHAIHHSPKQLDWLVNTRAHPIDTSYTRTVVFIPICLLGLSQGAAGETDFLLLAFALLNRFWSTFVHANVNLRLRALDGILSTPFFHHWHHTNDGPQLVNKNYAAVLPIWDKLFGSYLMPNDFPASYGIDQTLSTGVLSKAFAPLATNKNGSEPAA</sequence>
<feature type="transmembrane region" description="Helical" evidence="7">
    <location>
        <begin position="86"/>
        <end position="113"/>
    </location>
</feature>
<dbReference type="InterPro" id="IPR051689">
    <property type="entry name" value="Sterol_desaturase/TMEM195"/>
</dbReference>
<evidence type="ECO:0000256" key="1">
    <source>
        <dbReference type="ARBA" id="ARBA00004127"/>
    </source>
</evidence>
<keyword evidence="4" id="KW-0560">Oxidoreductase</keyword>
<feature type="transmembrane region" description="Helical" evidence="7">
    <location>
        <begin position="53"/>
        <end position="74"/>
    </location>
</feature>
<evidence type="ECO:0000313" key="10">
    <source>
        <dbReference type="Proteomes" id="UP001219862"/>
    </source>
</evidence>
<evidence type="ECO:0000256" key="2">
    <source>
        <dbReference type="ARBA" id="ARBA00022692"/>
    </source>
</evidence>
<reference evidence="9 10" key="1">
    <citation type="submission" date="2022-10" db="EMBL/GenBank/DDBJ databases">
        <title>paucibacter sp. hw8 Genome sequencing.</title>
        <authorList>
            <person name="Park S."/>
        </authorList>
    </citation>
    <scope>NUCLEOTIDE SEQUENCE [LARGE SCALE GENOMIC DNA]</scope>
    <source>
        <strain evidence="10">hw8</strain>
    </source>
</reference>
<dbReference type="Proteomes" id="UP001219862">
    <property type="component" value="Unassembled WGS sequence"/>
</dbReference>
<evidence type="ECO:0000256" key="4">
    <source>
        <dbReference type="ARBA" id="ARBA00023002"/>
    </source>
</evidence>
<keyword evidence="6 7" id="KW-0472">Membrane</keyword>
<feature type="transmembrane region" description="Helical" evidence="7">
    <location>
        <begin position="16"/>
        <end position="33"/>
    </location>
</feature>
<name>A0ABT5KQE7_9BURK</name>
<feature type="domain" description="Fatty acid hydroxylase" evidence="8">
    <location>
        <begin position="100"/>
        <end position="241"/>
    </location>
</feature>
<gene>
    <name evidence="9" type="ORF">PRZ01_05290</name>
</gene>
<keyword evidence="3 7" id="KW-1133">Transmembrane helix</keyword>
<evidence type="ECO:0000256" key="7">
    <source>
        <dbReference type="SAM" id="Phobius"/>
    </source>
</evidence>
<keyword evidence="10" id="KW-1185">Reference proteome</keyword>
<evidence type="ECO:0000259" key="8">
    <source>
        <dbReference type="Pfam" id="PF04116"/>
    </source>
</evidence>
<dbReference type="PANTHER" id="PTHR21624:SF1">
    <property type="entry name" value="ALKYLGLYCEROL MONOOXYGENASE"/>
    <property type="match status" value="1"/>
</dbReference>
<evidence type="ECO:0000313" key="9">
    <source>
        <dbReference type="EMBL" id="MDC8784598.1"/>
    </source>
</evidence>
<dbReference type="PANTHER" id="PTHR21624">
    <property type="entry name" value="STEROL DESATURASE-RELATED PROTEIN"/>
    <property type="match status" value="1"/>
</dbReference>
<comment type="subcellular location">
    <subcellularLocation>
        <location evidence="1">Endomembrane system</location>
        <topology evidence="1">Multi-pass membrane protein</topology>
    </subcellularLocation>
</comment>
<evidence type="ECO:0000256" key="3">
    <source>
        <dbReference type="ARBA" id="ARBA00022989"/>
    </source>
</evidence>
<proteinExistence type="predicted"/>